<keyword evidence="2" id="KW-1185">Reference proteome</keyword>
<gene>
    <name evidence="1" type="ORF">BV22DRAFT_244612</name>
</gene>
<evidence type="ECO:0000313" key="2">
    <source>
        <dbReference type="Proteomes" id="UP000790709"/>
    </source>
</evidence>
<comment type="caution">
    <text evidence="1">The sequence shown here is derived from an EMBL/GenBank/DDBJ whole genome shotgun (WGS) entry which is preliminary data.</text>
</comment>
<name>A0ACB8BRZ4_9AGAM</name>
<dbReference type="EMBL" id="MU266360">
    <property type="protein sequence ID" value="KAH7927841.1"/>
    <property type="molecule type" value="Genomic_DNA"/>
</dbReference>
<organism evidence="1 2">
    <name type="scientific">Leucogyrophana mollusca</name>
    <dbReference type="NCBI Taxonomy" id="85980"/>
    <lineage>
        <taxon>Eukaryota</taxon>
        <taxon>Fungi</taxon>
        <taxon>Dikarya</taxon>
        <taxon>Basidiomycota</taxon>
        <taxon>Agaricomycotina</taxon>
        <taxon>Agaricomycetes</taxon>
        <taxon>Agaricomycetidae</taxon>
        <taxon>Boletales</taxon>
        <taxon>Boletales incertae sedis</taxon>
        <taxon>Leucogyrophana</taxon>
    </lineage>
</organism>
<reference evidence="1" key="1">
    <citation type="journal article" date="2021" name="New Phytol.">
        <title>Evolutionary innovations through gain and loss of genes in the ectomycorrhizal Boletales.</title>
        <authorList>
            <person name="Wu G."/>
            <person name="Miyauchi S."/>
            <person name="Morin E."/>
            <person name="Kuo A."/>
            <person name="Drula E."/>
            <person name="Varga T."/>
            <person name="Kohler A."/>
            <person name="Feng B."/>
            <person name="Cao Y."/>
            <person name="Lipzen A."/>
            <person name="Daum C."/>
            <person name="Hundley H."/>
            <person name="Pangilinan J."/>
            <person name="Johnson J."/>
            <person name="Barry K."/>
            <person name="LaButti K."/>
            <person name="Ng V."/>
            <person name="Ahrendt S."/>
            <person name="Min B."/>
            <person name="Choi I.G."/>
            <person name="Park H."/>
            <person name="Plett J.M."/>
            <person name="Magnuson J."/>
            <person name="Spatafora J.W."/>
            <person name="Nagy L.G."/>
            <person name="Henrissat B."/>
            <person name="Grigoriev I.V."/>
            <person name="Yang Z.L."/>
            <person name="Xu J."/>
            <person name="Martin F.M."/>
        </authorList>
    </citation>
    <scope>NUCLEOTIDE SEQUENCE</scope>
    <source>
        <strain evidence="1">KUC20120723A-06</strain>
    </source>
</reference>
<dbReference type="Proteomes" id="UP000790709">
    <property type="component" value="Unassembled WGS sequence"/>
</dbReference>
<protein>
    <submittedName>
        <fullName evidence="1">Uncharacterized protein</fullName>
    </submittedName>
</protein>
<sequence>MYDPQISFEDATAPVVPDAVAQAQAHIDKELEALVRRMGDLRSQRNTLSRISSLPPELLAAVFVQYARQSFSETHQPSYYNPKIAKQLMWTKVTHVCRHWRQVALSCPALWTFLVFTSSPWLKEMLVRSKMAPLVIDVDLARIQSDVEDAVAMALEHSTRVRDLRLVAPKGVMEGLFAPLTAPAPLLESFTVSNKPGTINFALPTTLFGGEAPRLRKIELFKCDIAWPAPLLVDLVHLDINYLDAGSRPTMKQLLSSLGRMPALHTLLLEDALPPVPLAASVSSTVGSDPQVALSALTRLHLGGSVLECADLLRRLSYPSGIALSLKCKAPTTLGVDFSCLFPFISGVRCGTDDSSSPSVEAATFRSVVICGGHRSALIRCSTSDTSSVFNWPSSDKDHWARGAHLALDISWQTPCKLGPISSICRVLPLSNVQTIYVDRHTELPEAFWLDGLSGARGLRSLFLTGSDVSGLVKALARDGPEAYNGLTGTTQTETIFAPALTALELEDVEFDETHDVVMGFRGAKPTDLRDALIVRANQGVDLQKLGMSNCRHVFEEDVDLLEEVVVDFKWDGIERYDGDSDDEGEDDEDMYYGDGLYGAYDSDEGGSLHLGW</sequence>
<proteinExistence type="predicted"/>
<accession>A0ACB8BRZ4</accession>
<evidence type="ECO:0000313" key="1">
    <source>
        <dbReference type="EMBL" id="KAH7927841.1"/>
    </source>
</evidence>